<dbReference type="InterPro" id="IPR050109">
    <property type="entry name" value="HTH-type_TetR-like_transc_reg"/>
</dbReference>
<evidence type="ECO:0000313" key="6">
    <source>
        <dbReference type="EMBL" id="GAA4962069.1"/>
    </source>
</evidence>
<keyword evidence="7" id="KW-1185">Reference proteome</keyword>
<organism evidence="6 7">
    <name type="scientific">Yinghuangia aomiensis</name>
    <dbReference type="NCBI Taxonomy" id="676205"/>
    <lineage>
        <taxon>Bacteria</taxon>
        <taxon>Bacillati</taxon>
        <taxon>Actinomycetota</taxon>
        <taxon>Actinomycetes</taxon>
        <taxon>Kitasatosporales</taxon>
        <taxon>Streptomycetaceae</taxon>
        <taxon>Yinghuangia</taxon>
    </lineage>
</organism>
<sequence length="212" mass="22616">MASSRDTAKPPRRRRADARRSIDAILDAARRLLGDRLDVGMEDIAAAAGVTRQTVYAHFPSRDALLGALVETAAAEYAALLDEAELDAAPPVDALARFLDAGWQFLGRYRFLLNATAAQVPRPDADPHDFGPPRLERLLERGQRTGDFDASLPAAWLAAAIFGLQHTAVAHIAGGRSSADEAKALCLASTLRLCGAPAGDPVMLAERGDRPL</sequence>
<keyword evidence="2 4" id="KW-0238">DNA-binding</keyword>
<keyword evidence="3" id="KW-0804">Transcription</keyword>
<evidence type="ECO:0000313" key="7">
    <source>
        <dbReference type="Proteomes" id="UP001500466"/>
    </source>
</evidence>
<dbReference type="PROSITE" id="PS50977">
    <property type="entry name" value="HTH_TETR_2"/>
    <property type="match status" value="1"/>
</dbReference>
<proteinExistence type="predicted"/>
<evidence type="ECO:0000256" key="1">
    <source>
        <dbReference type="ARBA" id="ARBA00023015"/>
    </source>
</evidence>
<evidence type="ECO:0000259" key="5">
    <source>
        <dbReference type="PROSITE" id="PS50977"/>
    </source>
</evidence>
<dbReference type="PANTHER" id="PTHR30055:SF234">
    <property type="entry name" value="HTH-TYPE TRANSCRIPTIONAL REGULATOR BETI"/>
    <property type="match status" value="1"/>
</dbReference>
<dbReference type="SUPFAM" id="SSF46689">
    <property type="entry name" value="Homeodomain-like"/>
    <property type="match status" value="1"/>
</dbReference>
<name>A0ABP9H4R5_9ACTN</name>
<evidence type="ECO:0000256" key="3">
    <source>
        <dbReference type="ARBA" id="ARBA00023163"/>
    </source>
</evidence>
<keyword evidence="1" id="KW-0805">Transcription regulation</keyword>
<feature type="DNA-binding region" description="H-T-H motif" evidence="4">
    <location>
        <begin position="40"/>
        <end position="59"/>
    </location>
</feature>
<dbReference type="InterPro" id="IPR036271">
    <property type="entry name" value="Tet_transcr_reg_TetR-rel_C_sf"/>
</dbReference>
<dbReference type="SUPFAM" id="SSF48498">
    <property type="entry name" value="Tetracyclin repressor-like, C-terminal domain"/>
    <property type="match status" value="1"/>
</dbReference>
<dbReference type="InterPro" id="IPR009057">
    <property type="entry name" value="Homeodomain-like_sf"/>
</dbReference>
<reference evidence="7" key="1">
    <citation type="journal article" date="2019" name="Int. J. Syst. Evol. Microbiol.">
        <title>The Global Catalogue of Microorganisms (GCM) 10K type strain sequencing project: providing services to taxonomists for standard genome sequencing and annotation.</title>
        <authorList>
            <consortium name="The Broad Institute Genomics Platform"/>
            <consortium name="The Broad Institute Genome Sequencing Center for Infectious Disease"/>
            <person name="Wu L."/>
            <person name="Ma J."/>
        </authorList>
    </citation>
    <scope>NUCLEOTIDE SEQUENCE [LARGE SCALE GENOMIC DNA]</scope>
    <source>
        <strain evidence="7">JCM 17986</strain>
    </source>
</reference>
<dbReference type="PANTHER" id="PTHR30055">
    <property type="entry name" value="HTH-TYPE TRANSCRIPTIONAL REGULATOR RUTR"/>
    <property type="match status" value="1"/>
</dbReference>
<dbReference type="RefSeq" id="WP_345675682.1">
    <property type="nucleotide sequence ID" value="NZ_BAABHS010000008.1"/>
</dbReference>
<dbReference type="Gene3D" id="1.10.357.10">
    <property type="entry name" value="Tetracycline Repressor, domain 2"/>
    <property type="match status" value="1"/>
</dbReference>
<accession>A0ABP9H4R5</accession>
<evidence type="ECO:0000256" key="2">
    <source>
        <dbReference type="ARBA" id="ARBA00023125"/>
    </source>
</evidence>
<dbReference type="Pfam" id="PF00440">
    <property type="entry name" value="TetR_N"/>
    <property type="match status" value="1"/>
</dbReference>
<comment type="caution">
    <text evidence="6">The sequence shown here is derived from an EMBL/GenBank/DDBJ whole genome shotgun (WGS) entry which is preliminary data.</text>
</comment>
<feature type="domain" description="HTH tetR-type" evidence="5">
    <location>
        <begin position="19"/>
        <end position="77"/>
    </location>
</feature>
<gene>
    <name evidence="6" type="ORF">GCM10023205_27210</name>
</gene>
<protein>
    <recommendedName>
        <fullName evidence="5">HTH tetR-type domain-containing protein</fullName>
    </recommendedName>
</protein>
<dbReference type="Proteomes" id="UP001500466">
    <property type="component" value="Unassembled WGS sequence"/>
</dbReference>
<dbReference type="InterPro" id="IPR001647">
    <property type="entry name" value="HTH_TetR"/>
</dbReference>
<evidence type="ECO:0000256" key="4">
    <source>
        <dbReference type="PROSITE-ProRule" id="PRU00335"/>
    </source>
</evidence>
<dbReference type="EMBL" id="BAABHS010000008">
    <property type="protein sequence ID" value="GAA4962069.1"/>
    <property type="molecule type" value="Genomic_DNA"/>
</dbReference>